<name>A0A7G9GMD7_9FIRM</name>
<dbReference type="Pfam" id="PF10410">
    <property type="entry name" value="DnaB_bind"/>
    <property type="match status" value="1"/>
</dbReference>
<evidence type="ECO:0000256" key="4">
    <source>
        <dbReference type="ARBA" id="ARBA00022695"/>
    </source>
</evidence>
<feature type="zinc finger region" description="CHC2-type" evidence="12 14">
    <location>
        <begin position="39"/>
        <end position="63"/>
    </location>
</feature>
<dbReference type="EMBL" id="CP060636">
    <property type="protein sequence ID" value="QNM11969.1"/>
    <property type="molecule type" value="Genomic_DNA"/>
</dbReference>
<accession>A0A7G9GMD7</accession>
<evidence type="ECO:0000259" key="15">
    <source>
        <dbReference type="PROSITE" id="PS50880"/>
    </source>
</evidence>
<comment type="function">
    <text evidence="12 13">RNA polymerase that catalyzes the synthesis of short RNA molecules used as primers for DNA polymerase during DNA replication.</text>
</comment>
<dbReference type="GO" id="GO:0008270">
    <property type="term" value="F:zinc ion binding"/>
    <property type="evidence" value="ECO:0007669"/>
    <property type="project" value="UniProtKB-UniRule"/>
</dbReference>
<dbReference type="Gene3D" id="3.90.980.10">
    <property type="entry name" value="DNA primase, catalytic core, N-terminal domain"/>
    <property type="match status" value="1"/>
</dbReference>
<dbReference type="PANTHER" id="PTHR30313:SF2">
    <property type="entry name" value="DNA PRIMASE"/>
    <property type="match status" value="1"/>
</dbReference>
<dbReference type="SUPFAM" id="SSF56731">
    <property type="entry name" value="DNA primase core"/>
    <property type="match status" value="1"/>
</dbReference>
<dbReference type="Proteomes" id="UP000515856">
    <property type="component" value="Chromosome"/>
</dbReference>
<dbReference type="InterPro" id="IPR013264">
    <property type="entry name" value="DNAG_N"/>
</dbReference>
<keyword evidence="17" id="KW-1185">Reference proteome</keyword>
<dbReference type="EC" id="2.7.7.101" evidence="12"/>
<dbReference type="Pfam" id="PF08275">
    <property type="entry name" value="DNAG_N"/>
    <property type="match status" value="1"/>
</dbReference>
<keyword evidence="2 12" id="KW-0639">Primosome</keyword>
<dbReference type="GO" id="GO:1990077">
    <property type="term" value="C:primosome complex"/>
    <property type="evidence" value="ECO:0007669"/>
    <property type="project" value="UniProtKB-KW"/>
</dbReference>
<evidence type="ECO:0000256" key="7">
    <source>
        <dbReference type="ARBA" id="ARBA00022771"/>
    </source>
</evidence>
<keyword evidence="10 12" id="KW-0238">DNA-binding</keyword>
<dbReference type="GO" id="GO:0003899">
    <property type="term" value="F:DNA-directed RNA polymerase activity"/>
    <property type="evidence" value="ECO:0007669"/>
    <property type="project" value="UniProtKB-UniRule"/>
</dbReference>
<evidence type="ECO:0000256" key="13">
    <source>
        <dbReference type="PIRNR" id="PIRNR002811"/>
    </source>
</evidence>
<dbReference type="InterPro" id="IPR002694">
    <property type="entry name" value="Znf_CHC2"/>
</dbReference>
<reference evidence="16 17" key="1">
    <citation type="submission" date="2020-08" db="EMBL/GenBank/DDBJ databases">
        <authorList>
            <person name="Liu C."/>
            <person name="Sun Q."/>
        </authorList>
    </citation>
    <scope>NUCLEOTIDE SEQUENCE [LARGE SCALE GENOMIC DNA]</scope>
    <source>
        <strain evidence="16 17">NSJ-61</strain>
    </source>
</reference>
<keyword evidence="5 12" id="KW-0235">DNA replication</keyword>
<keyword evidence="4 12" id="KW-0548">Nucleotidyltransferase</keyword>
<dbReference type="GO" id="GO:0005737">
    <property type="term" value="C:cytoplasm"/>
    <property type="evidence" value="ECO:0007669"/>
    <property type="project" value="TreeGrafter"/>
</dbReference>
<dbReference type="InterPro" id="IPR030846">
    <property type="entry name" value="DnaG_bac"/>
</dbReference>
<dbReference type="AlphaFoldDB" id="A0A7G9GMD7"/>
<dbReference type="CDD" id="cd03364">
    <property type="entry name" value="TOPRIM_DnaG_primases"/>
    <property type="match status" value="1"/>
</dbReference>
<dbReference type="GO" id="GO:0003677">
    <property type="term" value="F:DNA binding"/>
    <property type="evidence" value="ECO:0007669"/>
    <property type="project" value="UniProtKB-KW"/>
</dbReference>
<comment type="similarity">
    <text evidence="12 13">Belongs to the DnaG primase family.</text>
</comment>
<dbReference type="KEGG" id="ehn:H9Q80_17265"/>
<keyword evidence="6 12" id="KW-0479">Metal-binding</keyword>
<evidence type="ECO:0000256" key="8">
    <source>
        <dbReference type="ARBA" id="ARBA00022833"/>
    </source>
</evidence>
<dbReference type="PIRSF" id="PIRSF002811">
    <property type="entry name" value="DnaG"/>
    <property type="match status" value="1"/>
</dbReference>
<dbReference type="InterPro" id="IPR019475">
    <property type="entry name" value="DNA_primase_DnaB-bd"/>
</dbReference>
<dbReference type="SMART" id="SM00400">
    <property type="entry name" value="ZnF_CHCC"/>
    <property type="match status" value="1"/>
</dbReference>
<evidence type="ECO:0000256" key="14">
    <source>
        <dbReference type="PIRSR" id="PIRSR002811-1"/>
    </source>
</evidence>
<dbReference type="GO" id="GO:0000428">
    <property type="term" value="C:DNA-directed RNA polymerase complex"/>
    <property type="evidence" value="ECO:0007669"/>
    <property type="project" value="UniProtKB-KW"/>
</dbReference>
<feature type="domain" description="Toprim" evidence="15">
    <location>
        <begin position="256"/>
        <end position="339"/>
    </location>
</feature>
<dbReference type="SMART" id="SM00493">
    <property type="entry name" value="TOPRIM"/>
    <property type="match status" value="1"/>
</dbReference>
<evidence type="ECO:0000256" key="1">
    <source>
        <dbReference type="ARBA" id="ARBA00022478"/>
    </source>
</evidence>
<dbReference type="Gene3D" id="1.10.860.10">
    <property type="entry name" value="DNAb Helicase, Chain A"/>
    <property type="match status" value="1"/>
</dbReference>
<proteinExistence type="inferred from homology"/>
<dbReference type="FunFam" id="3.90.580.10:FF:000001">
    <property type="entry name" value="DNA primase"/>
    <property type="match status" value="1"/>
</dbReference>
<evidence type="ECO:0000256" key="12">
    <source>
        <dbReference type="HAMAP-Rule" id="MF_00974"/>
    </source>
</evidence>
<gene>
    <name evidence="12 16" type="primary">dnaG</name>
    <name evidence="16" type="ORF">H9Q80_17265</name>
</gene>
<dbReference type="Gene3D" id="3.90.580.10">
    <property type="entry name" value="Zinc finger, CHC2-type domain"/>
    <property type="match status" value="1"/>
</dbReference>
<keyword evidence="7 12" id="KW-0863">Zinc-finger</keyword>
<dbReference type="InterPro" id="IPR050219">
    <property type="entry name" value="DnaG_primase"/>
</dbReference>
<dbReference type="Pfam" id="PF01807">
    <property type="entry name" value="Zn_ribbon_DnaG"/>
    <property type="match status" value="1"/>
</dbReference>
<comment type="domain">
    <text evidence="12">Contains an N-terminal zinc-binding domain, a central core domain that contains the primase activity, and a C-terminal DnaB-binding domain.</text>
</comment>
<keyword evidence="1 12" id="KW-0240">DNA-directed RNA polymerase</keyword>
<protein>
    <recommendedName>
        <fullName evidence="12 13">DNA primase</fullName>
        <ecNumber evidence="12">2.7.7.101</ecNumber>
    </recommendedName>
</protein>
<comment type="catalytic activity">
    <reaction evidence="12">
        <text>ssDNA + n NTP = ssDNA/pppN(pN)n-1 hybrid + (n-1) diphosphate.</text>
        <dbReference type="EC" id="2.7.7.101"/>
    </reaction>
</comment>
<evidence type="ECO:0000256" key="6">
    <source>
        <dbReference type="ARBA" id="ARBA00022723"/>
    </source>
</evidence>
<dbReference type="InterPro" id="IPR006295">
    <property type="entry name" value="DNA_primase_DnaG"/>
</dbReference>
<dbReference type="InterPro" id="IPR006171">
    <property type="entry name" value="TOPRIM_dom"/>
</dbReference>
<evidence type="ECO:0000256" key="2">
    <source>
        <dbReference type="ARBA" id="ARBA00022515"/>
    </source>
</evidence>
<dbReference type="RefSeq" id="WP_117454743.1">
    <property type="nucleotide sequence ID" value="NZ_CP060636.1"/>
</dbReference>
<evidence type="ECO:0000256" key="9">
    <source>
        <dbReference type="ARBA" id="ARBA00022842"/>
    </source>
</evidence>
<dbReference type="InterPro" id="IPR037068">
    <property type="entry name" value="DNA_primase_core_N_sf"/>
</dbReference>
<dbReference type="InterPro" id="IPR036977">
    <property type="entry name" value="DNA_primase_Znf_CHC2"/>
</dbReference>
<dbReference type="NCBIfam" id="TIGR01391">
    <property type="entry name" value="dnaG"/>
    <property type="match status" value="1"/>
</dbReference>
<evidence type="ECO:0000313" key="17">
    <source>
        <dbReference type="Proteomes" id="UP000515856"/>
    </source>
</evidence>
<evidence type="ECO:0000256" key="10">
    <source>
        <dbReference type="ARBA" id="ARBA00023125"/>
    </source>
</evidence>
<keyword evidence="9" id="KW-0460">Magnesium</keyword>
<dbReference type="GO" id="GO:0006269">
    <property type="term" value="P:DNA replication, synthesis of primer"/>
    <property type="evidence" value="ECO:0007669"/>
    <property type="project" value="UniProtKB-UniRule"/>
</dbReference>
<evidence type="ECO:0000256" key="3">
    <source>
        <dbReference type="ARBA" id="ARBA00022679"/>
    </source>
</evidence>
<evidence type="ECO:0000313" key="16">
    <source>
        <dbReference type="EMBL" id="QNM11969.1"/>
    </source>
</evidence>
<dbReference type="InterPro" id="IPR016136">
    <property type="entry name" value="DNA_helicase_N/primase_C"/>
</dbReference>
<sequence>MARLSEQEINQIRNKADIVDVIGHYVTLNRKGKDYQCVCPFHDDHSPSMSISTEKQIYKCFSCGAGGNVFTFVKNYEKISYIEAVKKVADYAGVSLSVDLDLPQKKVDPYKEALYKVCSDTIEFTHYQLDTLDAKRVKEYLQKRNITEDIIKKFSIGFNPPDDALYHFLHKKKHSDENLIKAGVVRLTSGGYHDVFQNRIMIPIHDAMGNPVGFTARRLLDSDEAKYINTGETDIYKKGDLIFNYHRAKPLARKAGTVYLVEGAMDVLAFEKVEISNAVATLGTACTKEQIQLLKMMHAEITVCYDGDNAGKNATYKFGKMAIEHKLPFVIVDNKTGLDPDEIIDAYGKEELKALVNKTISWIDFLFEFLLTRYNLDNYSQKKDYAMEIASEIAKLENDFERTNYYVRLRELTDFDMQVNQVEAPVEKKKTDYVKRTFLTFPKTKRGHAEYEILSQMMNGIAACNVFKEDLGFLKDDVSNKLAIYIIDYYRTHDEILVADLLDVIKEQNVKNLLLEIASWELARKEVNIDVLHEAIANEKASLLEDQIHMINLKIKELHDPLEKAKLADERNKLIIEKEKWIQASGRK</sequence>
<dbReference type="InterPro" id="IPR034151">
    <property type="entry name" value="TOPRIM_DnaG_bac"/>
</dbReference>
<keyword evidence="11 12" id="KW-0804">Transcription</keyword>
<comment type="subunit">
    <text evidence="12">Monomer. Interacts with DnaB.</text>
</comment>
<dbReference type="HAMAP" id="MF_00974">
    <property type="entry name" value="DNA_primase_DnaG"/>
    <property type="match status" value="1"/>
</dbReference>
<dbReference type="Gene3D" id="3.40.1360.10">
    <property type="match status" value="1"/>
</dbReference>
<organism evidence="16 17">
    <name type="scientific">[Eubacterium] hominis</name>
    <dbReference type="NCBI Taxonomy" id="2764325"/>
    <lineage>
        <taxon>Bacteria</taxon>
        <taxon>Bacillati</taxon>
        <taxon>Bacillota</taxon>
        <taxon>Erysipelotrichia</taxon>
        <taxon>Erysipelotrichales</taxon>
        <taxon>Erysipelotrichaceae</taxon>
        <taxon>Amedibacillus</taxon>
    </lineage>
</organism>
<keyword evidence="8 12" id="KW-0862">Zinc</keyword>
<evidence type="ECO:0000256" key="11">
    <source>
        <dbReference type="ARBA" id="ARBA00023163"/>
    </source>
</evidence>
<comment type="cofactor">
    <cofactor evidence="12 13 14">
        <name>Zn(2+)</name>
        <dbReference type="ChEBI" id="CHEBI:29105"/>
    </cofactor>
    <text evidence="12 13 14">Binds 1 zinc ion per monomer.</text>
</comment>
<dbReference type="PROSITE" id="PS50880">
    <property type="entry name" value="TOPRIM"/>
    <property type="match status" value="1"/>
</dbReference>
<dbReference type="PANTHER" id="PTHR30313">
    <property type="entry name" value="DNA PRIMASE"/>
    <property type="match status" value="1"/>
</dbReference>
<keyword evidence="3 12" id="KW-0808">Transferase</keyword>
<evidence type="ECO:0000256" key="5">
    <source>
        <dbReference type="ARBA" id="ARBA00022705"/>
    </source>
</evidence>
<dbReference type="Pfam" id="PF13155">
    <property type="entry name" value="Toprim_2"/>
    <property type="match status" value="1"/>
</dbReference>
<dbReference type="SUPFAM" id="SSF57783">
    <property type="entry name" value="Zinc beta-ribbon"/>
    <property type="match status" value="1"/>
</dbReference>